<sequence length="564" mass="59826">MTRTRLEELSIRSLGVIEDAVLELAPGFTAITGETGAGKTMVVQALALLRGQRADAGLIRAGDDRAAVQGVWMLDDATDRELVDDAGGVVEEGELLVARSVSREGRSRAQIGGANVPAASLQALSDALVAVHGQSDQQRLRGMHAQLTALDRAAGDELVALLAQYRAQLRTWREAERELDEIVTERDARRREAEELRADLEALEAIDPQPGEDAELDALAHRLEHVESLRALVAEAHTALTGDDGVDASTLVGAARRLVERGERDDAALAPTLALLADAEAAVQEAATELSRYADTLEAPERPIDEIQERRAALAPIVRRFGGIEAALEHGRLGALRLVELDADDERTVELEARIAEGRAGADALAERLTTLRTAAAADLELRVQAELRALAMPDARLRIAVTPGDEHHDHGRDDVAILLAPHPGAEPRPVAKAASGGELSRVMLALEVALAADDVPTFVFDEVDAGVGGASAIEIGRRLAALAQHAQVIVVTHLAQVAAFADRHITVVKATDGSVTASSVHTVRDDARVEELARMLAGTASETALAHAAELLADAHATPQRGR</sequence>
<dbReference type="Proteomes" id="UP001501599">
    <property type="component" value="Unassembled WGS sequence"/>
</dbReference>
<protein>
    <recommendedName>
        <fullName evidence="3 9">DNA repair protein RecN</fullName>
    </recommendedName>
    <alternativeName>
        <fullName evidence="8 9">Recombination protein N</fullName>
    </alternativeName>
</protein>
<evidence type="ECO:0000256" key="7">
    <source>
        <dbReference type="ARBA" id="ARBA00023204"/>
    </source>
</evidence>
<keyword evidence="5 9" id="KW-0227">DNA damage</keyword>
<dbReference type="InterPro" id="IPR027417">
    <property type="entry name" value="P-loop_NTPase"/>
</dbReference>
<dbReference type="SUPFAM" id="SSF52540">
    <property type="entry name" value="P-loop containing nucleoside triphosphate hydrolases"/>
    <property type="match status" value="1"/>
</dbReference>
<evidence type="ECO:0000256" key="9">
    <source>
        <dbReference type="PIRNR" id="PIRNR003128"/>
    </source>
</evidence>
<reference evidence="13" key="1">
    <citation type="journal article" date="2019" name="Int. J. Syst. Evol. Microbiol.">
        <title>The Global Catalogue of Microorganisms (GCM) 10K type strain sequencing project: providing services to taxonomists for standard genome sequencing and annotation.</title>
        <authorList>
            <consortium name="The Broad Institute Genomics Platform"/>
            <consortium name="The Broad Institute Genome Sequencing Center for Infectious Disease"/>
            <person name="Wu L."/>
            <person name="Ma J."/>
        </authorList>
    </citation>
    <scope>NUCLEOTIDE SEQUENCE [LARGE SCALE GENOMIC DNA]</scope>
    <source>
        <strain evidence="13">JCM 16026</strain>
    </source>
</reference>
<dbReference type="RefSeq" id="WP_344343513.1">
    <property type="nucleotide sequence ID" value="NZ_BAAAQT010000006.1"/>
</dbReference>
<evidence type="ECO:0000256" key="8">
    <source>
        <dbReference type="ARBA" id="ARBA00033408"/>
    </source>
</evidence>
<accession>A0ABP5MJB3</accession>
<dbReference type="PIRSF" id="PIRSF003128">
    <property type="entry name" value="RecN"/>
    <property type="match status" value="1"/>
</dbReference>
<evidence type="ECO:0000313" key="13">
    <source>
        <dbReference type="Proteomes" id="UP001501599"/>
    </source>
</evidence>
<evidence type="ECO:0000256" key="1">
    <source>
        <dbReference type="ARBA" id="ARBA00003618"/>
    </source>
</evidence>
<keyword evidence="7 9" id="KW-0234">DNA repair</keyword>
<evidence type="ECO:0000313" key="12">
    <source>
        <dbReference type="EMBL" id="GAA2174739.1"/>
    </source>
</evidence>
<dbReference type="NCBIfam" id="TIGR00634">
    <property type="entry name" value="recN"/>
    <property type="match status" value="1"/>
</dbReference>
<dbReference type="EMBL" id="BAAAQT010000006">
    <property type="protein sequence ID" value="GAA2174739.1"/>
    <property type="molecule type" value="Genomic_DNA"/>
</dbReference>
<dbReference type="InterPro" id="IPR003593">
    <property type="entry name" value="AAA+_ATPase"/>
</dbReference>
<dbReference type="PANTHER" id="PTHR11059">
    <property type="entry name" value="DNA REPAIR PROTEIN RECN"/>
    <property type="match status" value="1"/>
</dbReference>
<evidence type="ECO:0000256" key="5">
    <source>
        <dbReference type="ARBA" id="ARBA00022763"/>
    </source>
</evidence>
<keyword evidence="6" id="KW-0067">ATP-binding</keyword>
<comment type="function">
    <text evidence="1 9">May be involved in recombinational repair of damaged DNA.</text>
</comment>
<keyword evidence="4" id="KW-0547">Nucleotide-binding</keyword>
<dbReference type="InterPro" id="IPR004604">
    <property type="entry name" value="DNA_recomb/repair_RecN"/>
</dbReference>
<evidence type="ECO:0000256" key="6">
    <source>
        <dbReference type="ARBA" id="ARBA00022840"/>
    </source>
</evidence>
<dbReference type="CDD" id="cd03241">
    <property type="entry name" value="ABC_RecN"/>
    <property type="match status" value="1"/>
</dbReference>
<dbReference type="InterPro" id="IPR003395">
    <property type="entry name" value="RecF/RecN/SMC_N"/>
</dbReference>
<name>A0ABP5MJB3_9MICO</name>
<dbReference type="PANTHER" id="PTHR11059:SF0">
    <property type="entry name" value="DNA REPAIR PROTEIN RECN"/>
    <property type="match status" value="1"/>
</dbReference>
<organism evidence="12 13">
    <name type="scientific">Agrococcus versicolor</name>
    <dbReference type="NCBI Taxonomy" id="501482"/>
    <lineage>
        <taxon>Bacteria</taxon>
        <taxon>Bacillati</taxon>
        <taxon>Actinomycetota</taxon>
        <taxon>Actinomycetes</taxon>
        <taxon>Micrococcales</taxon>
        <taxon>Microbacteriaceae</taxon>
        <taxon>Agrococcus</taxon>
    </lineage>
</organism>
<feature type="domain" description="AAA+ ATPase" evidence="11">
    <location>
        <begin position="25"/>
        <end position="512"/>
    </location>
</feature>
<gene>
    <name evidence="12" type="primary">recN</name>
    <name evidence="12" type="ORF">GCM10009846_21850</name>
</gene>
<evidence type="ECO:0000256" key="2">
    <source>
        <dbReference type="ARBA" id="ARBA00009441"/>
    </source>
</evidence>
<keyword evidence="13" id="KW-1185">Reference proteome</keyword>
<keyword evidence="10" id="KW-0175">Coiled coil</keyword>
<evidence type="ECO:0000256" key="4">
    <source>
        <dbReference type="ARBA" id="ARBA00022741"/>
    </source>
</evidence>
<evidence type="ECO:0000256" key="10">
    <source>
        <dbReference type="SAM" id="Coils"/>
    </source>
</evidence>
<comment type="caution">
    <text evidence="12">The sequence shown here is derived from an EMBL/GenBank/DDBJ whole genome shotgun (WGS) entry which is preliminary data.</text>
</comment>
<proteinExistence type="inferred from homology"/>
<dbReference type="SMART" id="SM00382">
    <property type="entry name" value="AAA"/>
    <property type="match status" value="1"/>
</dbReference>
<comment type="similarity">
    <text evidence="2 9">Belongs to the RecN family.</text>
</comment>
<evidence type="ECO:0000259" key="11">
    <source>
        <dbReference type="SMART" id="SM00382"/>
    </source>
</evidence>
<dbReference type="Pfam" id="PF02463">
    <property type="entry name" value="SMC_N"/>
    <property type="match status" value="1"/>
</dbReference>
<dbReference type="Gene3D" id="3.40.50.300">
    <property type="entry name" value="P-loop containing nucleotide triphosphate hydrolases"/>
    <property type="match status" value="2"/>
</dbReference>
<feature type="coiled-coil region" evidence="10">
    <location>
        <begin position="179"/>
        <end position="206"/>
    </location>
</feature>
<evidence type="ECO:0000256" key="3">
    <source>
        <dbReference type="ARBA" id="ARBA00021315"/>
    </source>
</evidence>